<reference evidence="9 10" key="1">
    <citation type="submission" date="2019-02" db="EMBL/GenBank/DDBJ databases">
        <title>Deep-cultivation of Planctomycetes and their phenomic and genomic characterization uncovers novel biology.</title>
        <authorList>
            <person name="Wiegand S."/>
            <person name="Jogler M."/>
            <person name="Boedeker C."/>
            <person name="Pinto D."/>
            <person name="Vollmers J."/>
            <person name="Rivas-Marin E."/>
            <person name="Kohn T."/>
            <person name="Peeters S.H."/>
            <person name="Heuer A."/>
            <person name="Rast P."/>
            <person name="Oberbeckmann S."/>
            <person name="Bunk B."/>
            <person name="Jeske O."/>
            <person name="Meyerdierks A."/>
            <person name="Storesund J.E."/>
            <person name="Kallscheuer N."/>
            <person name="Luecker S."/>
            <person name="Lage O.M."/>
            <person name="Pohl T."/>
            <person name="Merkel B.J."/>
            <person name="Hornburger P."/>
            <person name="Mueller R.-W."/>
            <person name="Bruemmer F."/>
            <person name="Labrenz M."/>
            <person name="Spormann A.M."/>
            <person name="Op den Camp H."/>
            <person name="Overmann J."/>
            <person name="Amann R."/>
            <person name="Jetten M.S.M."/>
            <person name="Mascher T."/>
            <person name="Medema M.H."/>
            <person name="Devos D.P."/>
            <person name="Kaster A.-K."/>
            <person name="Ovreas L."/>
            <person name="Rohde M."/>
            <person name="Galperin M.Y."/>
            <person name="Jogler C."/>
        </authorList>
    </citation>
    <scope>NUCLEOTIDE SEQUENCE [LARGE SCALE GENOMIC DNA]</scope>
    <source>
        <strain evidence="9 10">Pla85_3_4</strain>
    </source>
</reference>
<dbReference type="PANTHER" id="PTHR42743:SF11">
    <property type="entry name" value="AMINODEOXYCHORISMATE LYASE"/>
    <property type="match status" value="1"/>
</dbReference>
<evidence type="ECO:0000256" key="3">
    <source>
        <dbReference type="ARBA" id="ARBA00005072"/>
    </source>
</evidence>
<dbReference type="InterPro" id="IPR001544">
    <property type="entry name" value="Aminotrans_IV"/>
</dbReference>
<organism evidence="9 10">
    <name type="scientific">Lignipirellula cremea</name>
    <dbReference type="NCBI Taxonomy" id="2528010"/>
    <lineage>
        <taxon>Bacteria</taxon>
        <taxon>Pseudomonadati</taxon>
        <taxon>Planctomycetota</taxon>
        <taxon>Planctomycetia</taxon>
        <taxon>Pirellulales</taxon>
        <taxon>Pirellulaceae</taxon>
        <taxon>Lignipirellula</taxon>
    </lineage>
</organism>
<comment type="catalytic activity">
    <reaction evidence="8">
        <text>L-leucine + 2-oxoglutarate = 4-methyl-2-oxopentanoate + L-glutamate</text>
        <dbReference type="Rhea" id="RHEA:18321"/>
        <dbReference type="ChEBI" id="CHEBI:16810"/>
        <dbReference type="ChEBI" id="CHEBI:17865"/>
        <dbReference type="ChEBI" id="CHEBI:29985"/>
        <dbReference type="ChEBI" id="CHEBI:57427"/>
        <dbReference type="EC" id="2.6.1.42"/>
    </reaction>
</comment>
<dbReference type="InterPro" id="IPR043131">
    <property type="entry name" value="BCAT-like_N"/>
</dbReference>
<evidence type="ECO:0000256" key="7">
    <source>
        <dbReference type="ARBA" id="ARBA00048798"/>
    </source>
</evidence>
<evidence type="ECO:0000256" key="6">
    <source>
        <dbReference type="ARBA" id="ARBA00048212"/>
    </source>
</evidence>
<dbReference type="Gene3D" id="3.30.470.10">
    <property type="match status" value="1"/>
</dbReference>
<name>A0A518E115_9BACT</name>
<sequence>MIAYLNGRWVAPHEINVPVNDTGFLLGVTVAERLRTFGGELFSLDEHFERLARSLAIVGVEPPEGLANLQQATIELTARNHALLSPGDDLGVTVFVTPGPYDHKPESKPRTCIHSSPLPFADWAGLYAAGQPLRTVATQQIPAACWPPELKCRSRMHYYLADHEAAAMERGARAVLLDQNALATEASTANLVAYRTEEGLISPPTEKILPGISVKTLFDLAAELDIRVVHRDLTVADLETSDELYLTSTSPCLLPVPRINGRQLGDGQPGPVYQRLISAWSAKVGLNIVEQAQQYQRRGE</sequence>
<dbReference type="GO" id="GO:0052655">
    <property type="term" value="F:L-valine-2-oxoglutarate transaminase activity"/>
    <property type="evidence" value="ECO:0007669"/>
    <property type="project" value="RHEA"/>
</dbReference>
<evidence type="ECO:0000256" key="4">
    <source>
        <dbReference type="ARBA" id="ARBA00009320"/>
    </source>
</evidence>
<dbReference type="InterPro" id="IPR043132">
    <property type="entry name" value="BCAT-like_C"/>
</dbReference>
<comment type="catalytic activity">
    <reaction evidence="6">
        <text>L-valine + 2-oxoglutarate = 3-methyl-2-oxobutanoate + L-glutamate</text>
        <dbReference type="Rhea" id="RHEA:24813"/>
        <dbReference type="ChEBI" id="CHEBI:11851"/>
        <dbReference type="ChEBI" id="CHEBI:16810"/>
        <dbReference type="ChEBI" id="CHEBI:29985"/>
        <dbReference type="ChEBI" id="CHEBI:57762"/>
        <dbReference type="EC" id="2.6.1.42"/>
    </reaction>
</comment>
<evidence type="ECO:0000313" key="10">
    <source>
        <dbReference type="Proteomes" id="UP000317648"/>
    </source>
</evidence>
<gene>
    <name evidence="9" type="primary">dat</name>
    <name evidence="9" type="ORF">Pla8534_56050</name>
</gene>
<dbReference type="SUPFAM" id="SSF56752">
    <property type="entry name" value="D-aminoacid aminotransferase-like PLP-dependent enzymes"/>
    <property type="match status" value="1"/>
</dbReference>
<evidence type="ECO:0000313" key="9">
    <source>
        <dbReference type="EMBL" id="QDU97751.1"/>
    </source>
</evidence>
<evidence type="ECO:0000256" key="2">
    <source>
        <dbReference type="ARBA" id="ARBA00004931"/>
    </source>
</evidence>
<dbReference type="Proteomes" id="UP000317648">
    <property type="component" value="Chromosome"/>
</dbReference>
<keyword evidence="9" id="KW-0032">Aminotransferase</keyword>
<proteinExistence type="inferred from homology"/>
<dbReference type="PANTHER" id="PTHR42743">
    <property type="entry name" value="AMINO-ACID AMINOTRANSFERASE"/>
    <property type="match status" value="1"/>
</dbReference>
<comment type="pathway">
    <text evidence="3">Amino-acid biosynthesis; L-leucine biosynthesis; L-leucine from 3-methyl-2-oxobutanoate: step 4/4.</text>
</comment>
<dbReference type="EC" id="2.6.1.42" evidence="5"/>
<keyword evidence="9" id="KW-0808">Transferase</keyword>
<dbReference type="KEGG" id="lcre:Pla8534_56050"/>
<comment type="similarity">
    <text evidence="4">Belongs to the class-IV pyridoxal-phosphate-dependent aminotransferase family.</text>
</comment>
<dbReference type="AlphaFoldDB" id="A0A518E115"/>
<evidence type="ECO:0000256" key="1">
    <source>
        <dbReference type="ARBA" id="ARBA00004824"/>
    </source>
</evidence>
<dbReference type="InterPro" id="IPR036038">
    <property type="entry name" value="Aminotransferase-like"/>
</dbReference>
<accession>A0A518E115</accession>
<dbReference type="Pfam" id="PF01063">
    <property type="entry name" value="Aminotran_4"/>
    <property type="match status" value="1"/>
</dbReference>
<dbReference type="GO" id="GO:0052654">
    <property type="term" value="F:L-leucine-2-oxoglutarate transaminase activity"/>
    <property type="evidence" value="ECO:0007669"/>
    <property type="project" value="RHEA"/>
</dbReference>
<keyword evidence="10" id="KW-1185">Reference proteome</keyword>
<protein>
    <recommendedName>
        <fullName evidence="5">branched-chain-amino-acid transaminase</fullName>
        <ecNumber evidence="5">2.6.1.42</ecNumber>
    </recommendedName>
</protein>
<dbReference type="EMBL" id="CP036433">
    <property type="protein sequence ID" value="QDU97751.1"/>
    <property type="molecule type" value="Genomic_DNA"/>
</dbReference>
<comment type="pathway">
    <text evidence="1">Amino-acid biosynthesis; L-isoleucine biosynthesis; L-isoleucine from 2-oxobutanoate: step 4/4.</text>
</comment>
<comment type="catalytic activity">
    <reaction evidence="7">
        <text>L-isoleucine + 2-oxoglutarate = (S)-3-methyl-2-oxopentanoate + L-glutamate</text>
        <dbReference type="Rhea" id="RHEA:24801"/>
        <dbReference type="ChEBI" id="CHEBI:16810"/>
        <dbReference type="ChEBI" id="CHEBI:29985"/>
        <dbReference type="ChEBI" id="CHEBI:35146"/>
        <dbReference type="ChEBI" id="CHEBI:58045"/>
        <dbReference type="EC" id="2.6.1.42"/>
    </reaction>
</comment>
<evidence type="ECO:0000256" key="8">
    <source>
        <dbReference type="ARBA" id="ARBA00049229"/>
    </source>
</evidence>
<dbReference type="Gene3D" id="3.20.10.10">
    <property type="entry name" value="D-amino Acid Aminotransferase, subunit A, domain 2"/>
    <property type="match status" value="1"/>
</dbReference>
<evidence type="ECO:0000256" key="5">
    <source>
        <dbReference type="ARBA" id="ARBA00013053"/>
    </source>
</evidence>
<comment type="pathway">
    <text evidence="2">Amino-acid biosynthesis; L-valine biosynthesis; L-valine from pyruvate: step 4/4.</text>
</comment>
<dbReference type="GO" id="GO:0046394">
    <property type="term" value="P:carboxylic acid biosynthetic process"/>
    <property type="evidence" value="ECO:0007669"/>
    <property type="project" value="UniProtKB-ARBA"/>
</dbReference>
<dbReference type="GO" id="GO:0052656">
    <property type="term" value="F:L-isoleucine-2-oxoglutarate transaminase activity"/>
    <property type="evidence" value="ECO:0007669"/>
    <property type="project" value="RHEA"/>
</dbReference>
<dbReference type="InterPro" id="IPR050571">
    <property type="entry name" value="Class-IV_PLP-Dep_Aminotrnsfr"/>
</dbReference>